<accession>E3K348</accession>
<proteinExistence type="predicted"/>
<dbReference type="GeneID" id="10537011"/>
<keyword evidence="2" id="KW-1133">Transmembrane helix</keyword>
<sequence length="93" mass="10356">MEEIKGQPVLTHSGPPSQHLPPKTLNGKKNHLLHQRKKKTKPKDTTMFISLASLLGFMMVLQTATVLASPVEVDHQVAPKYCRRDGDHSTKTC</sequence>
<evidence type="ECO:0000256" key="1">
    <source>
        <dbReference type="SAM" id="MobiDB-lite"/>
    </source>
</evidence>
<protein>
    <submittedName>
        <fullName evidence="3">Uncharacterized protein</fullName>
    </submittedName>
</protein>
<dbReference type="VEuPathDB" id="FungiDB:PGTG_04861"/>
<dbReference type="AlphaFoldDB" id="E3K348"/>
<dbReference type="HOGENOM" id="CLU_2400764_0_0_1"/>
<feature type="compositionally biased region" description="Basic residues" evidence="1">
    <location>
        <begin position="26"/>
        <end position="41"/>
    </location>
</feature>
<keyword evidence="2" id="KW-0472">Membrane</keyword>
<dbReference type="InParanoid" id="E3K348"/>
<dbReference type="KEGG" id="pgr:PGTG_04861"/>
<dbReference type="EMBL" id="DS178271">
    <property type="protein sequence ID" value="EFP78905.2"/>
    <property type="molecule type" value="Genomic_DNA"/>
</dbReference>
<name>E3K348_PUCGT</name>
<evidence type="ECO:0000313" key="4">
    <source>
        <dbReference type="Proteomes" id="UP000008783"/>
    </source>
</evidence>
<feature type="transmembrane region" description="Helical" evidence="2">
    <location>
        <begin position="46"/>
        <end position="68"/>
    </location>
</feature>
<dbReference type="Proteomes" id="UP000008783">
    <property type="component" value="Unassembled WGS sequence"/>
</dbReference>
<reference evidence="4" key="2">
    <citation type="journal article" date="2011" name="Proc. Natl. Acad. Sci. U.S.A.">
        <title>Obligate biotrophy features unraveled by the genomic analysis of rust fungi.</title>
        <authorList>
            <person name="Duplessis S."/>
            <person name="Cuomo C.A."/>
            <person name="Lin Y.-C."/>
            <person name="Aerts A."/>
            <person name="Tisserant E."/>
            <person name="Veneault-Fourrey C."/>
            <person name="Joly D.L."/>
            <person name="Hacquard S."/>
            <person name="Amselem J."/>
            <person name="Cantarel B.L."/>
            <person name="Chiu R."/>
            <person name="Coutinho P.M."/>
            <person name="Feau N."/>
            <person name="Field M."/>
            <person name="Frey P."/>
            <person name="Gelhaye E."/>
            <person name="Goldberg J."/>
            <person name="Grabherr M.G."/>
            <person name="Kodira C.D."/>
            <person name="Kohler A."/>
            <person name="Kuees U."/>
            <person name="Lindquist E.A."/>
            <person name="Lucas S.M."/>
            <person name="Mago R."/>
            <person name="Mauceli E."/>
            <person name="Morin E."/>
            <person name="Murat C."/>
            <person name="Pangilinan J.L."/>
            <person name="Park R."/>
            <person name="Pearson M."/>
            <person name="Quesneville H."/>
            <person name="Rouhier N."/>
            <person name="Sakthikumar S."/>
            <person name="Salamov A.A."/>
            <person name="Schmutz J."/>
            <person name="Selles B."/>
            <person name="Shapiro H."/>
            <person name="Tanguay P."/>
            <person name="Tuskan G.A."/>
            <person name="Henrissat B."/>
            <person name="Van de Peer Y."/>
            <person name="Rouze P."/>
            <person name="Ellis J.G."/>
            <person name="Dodds P.N."/>
            <person name="Schein J.E."/>
            <person name="Zhong S."/>
            <person name="Hamelin R.C."/>
            <person name="Grigoriev I.V."/>
            <person name="Szabo L.J."/>
            <person name="Martin F."/>
        </authorList>
    </citation>
    <scope>NUCLEOTIDE SEQUENCE [LARGE SCALE GENOMIC DNA]</scope>
    <source>
        <strain evidence="4">CRL 75-36-700-3 / race SCCL</strain>
    </source>
</reference>
<dbReference type="RefSeq" id="XP_003323324.2">
    <property type="nucleotide sequence ID" value="XM_003323276.2"/>
</dbReference>
<evidence type="ECO:0000313" key="3">
    <source>
        <dbReference type="EMBL" id="EFP78905.2"/>
    </source>
</evidence>
<organism evidence="3 4">
    <name type="scientific">Puccinia graminis f. sp. tritici (strain CRL 75-36-700-3 / race SCCL)</name>
    <name type="common">Black stem rust fungus</name>
    <dbReference type="NCBI Taxonomy" id="418459"/>
    <lineage>
        <taxon>Eukaryota</taxon>
        <taxon>Fungi</taxon>
        <taxon>Dikarya</taxon>
        <taxon>Basidiomycota</taxon>
        <taxon>Pucciniomycotina</taxon>
        <taxon>Pucciniomycetes</taxon>
        <taxon>Pucciniales</taxon>
        <taxon>Pucciniaceae</taxon>
        <taxon>Puccinia</taxon>
    </lineage>
</organism>
<feature type="region of interest" description="Disordered" evidence="1">
    <location>
        <begin position="1"/>
        <end position="42"/>
    </location>
</feature>
<keyword evidence="2" id="KW-0812">Transmembrane</keyword>
<keyword evidence="4" id="KW-1185">Reference proteome</keyword>
<evidence type="ECO:0000256" key="2">
    <source>
        <dbReference type="SAM" id="Phobius"/>
    </source>
</evidence>
<reference key="1">
    <citation type="submission" date="2007-01" db="EMBL/GenBank/DDBJ databases">
        <title>The Genome Sequence of Puccinia graminis f. sp. tritici Strain CRL 75-36-700-3.</title>
        <authorList>
            <consortium name="The Broad Institute Genome Sequencing Platform"/>
            <person name="Birren B."/>
            <person name="Lander E."/>
            <person name="Galagan J."/>
            <person name="Nusbaum C."/>
            <person name="Devon K."/>
            <person name="Cuomo C."/>
            <person name="Jaffe D."/>
            <person name="Butler J."/>
            <person name="Alvarez P."/>
            <person name="Gnerre S."/>
            <person name="Grabherr M."/>
            <person name="Mauceli E."/>
            <person name="Brockman W."/>
            <person name="Young S."/>
            <person name="LaButti K."/>
            <person name="Sykes S."/>
            <person name="DeCaprio D."/>
            <person name="Crawford M."/>
            <person name="Koehrsen M."/>
            <person name="Engels R."/>
            <person name="Montgomery P."/>
            <person name="Pearson M."/>
            <person name="Howarth C."/>
            <person name="Larson L."/>
            <person name="White J."/>
            <person name="Zeng Q."/>
            <person name="Kodira C."/>
            <person name="Yandava C."/>
            <person name="Alvarado L."/>
            <person name="O'Leary S."/>
            <person name="Szabo L."/>
            <person name="Dean R."/>
            <person name="Schein J."/>
        </authorList>
    </citation>
    <scope>NUCLEOTIDE SEQUENCE</scope>
    <source>
        <strain>CRL 75-36-700-3</strain>
    </source>
</reference>
<gene>
    <name evidence="3" type="ORF">PGTG_04861</name>
</gene>